<gene>
    <name evidence="5" type="primary">csaA</name>
    <name evidence="5" type="ORF">CCOS865_02531</name>
</gene>
<dbReference type="Pfam" id="PF01588">
    <property type="entry name" value="tRNA_bind"/>
    <property type="match status" value="1"/>
</dbReference>
<dbReference type="PANTHER" id="PTHR11586">
    <property type="entry name" value="TRNA-AMINOACYLATION COFACTOR ARC1 FAMILY MEMBER"/>
    <property type="match status" value="1"/>
</dbReference>
<dbReference type="PANTHER" id="PTHR11586:SF37">
    <property type="entry name" value="TRNA-BINDING DOMAIN-CONTAINING PROTEIN"/>
    <property type="match status" value="1"/>
</dbReference>
<dbReference type="NCBIfam" id="TIGR02222">
    <property type="entry name" value="chap_CsaA"/>
    <property type="match status" value="1"/>
</dbReference>
<evidence type="ECO:0000259" key="4">
    <source>
        <dbReference type="PROSITE" id="PS50886"/>
    </source>
</evidence>
<evidence type="ECO:0000256" key="2">
    <source>
        <dbReference type="ARBA" id="ARBA00022884"/>
    </source>
</evidence>
<dbReference type="AlphaFoldDB" id="A0A383RTQ5"/>
<evidence type="ECO:0000256" key="1">
    <source>
        <dbReference type="ARBA" id="ARBA00022555"/>
    </source>
</evidence>
<reference evidence="6" key="1">
    <citation type="submission" date="2018-08" db="EMBL/GenBank/DDBJ databases">
        <authorList>
            <person name="Blom J."/>
        </authorList>
    </citation>
    <scope>NUCLEOTIDE SEQUENCE [LARGE SCALE GENOMIC DNA]</scope>
    <source>
        <strain evidence="6">CCOS 865</strain>
    </source>
</reference>
<evidence type="ECO:0000313" key="5">
    <source>
        <dbReference type="EMBL" id="SYX90265.1"/>
    </source>
</evidence>
<dbReference type="NCBIfam" id="NF007495">
    <property type="entry name" value="PRK10089.1-4"/>
    <property type="match status" value="1"/>
</dbReference>
<dbReference type="InterPro" id="IPR051270">
    <property type="entry name" value="Tyrosine-tRNA_ligase_regulator"/>
</dbReference>
<organism evidence="5 6">
    <name type="scientific">Pseudomonas reidholzensis</name>
    <dbReference type="NCBI Taxonomy" id="1785162"/>
    <lineage>
        <taxon>Bacteria</taxon>
        <taxon>Pseudomonadati</taxon>
        <taxon>Pseudomonadota</taxon>
        <taxon>Gammaproteobacteria</taxon>
        <taxon>Pseudomonadales</taxon>
        <taxon>Pseudomonadaceae</taxon>
        <taxon>Pseudomonas</taxon>
    </lineage>
</organism>
<dbReference type="InterPro" id="IPR008231">
    <property type="entry name" value="CsaA"/>
</dbReference>
<proteinExistence type="predicted"/>
<keyword evidence="1 3" id="KW-0820">tRNA-binding</keyword>
<accession>A0A383RTQ5</accession>
<dbReference type="EMBL" id="UNOZ01000017">
    <property type="protein sequence ID" value="SYX90265.1"/>
    <property type="molecule type" value="Genomic_DNA"/>
</dbReference>
<dbReference type="InterPro" id="IPR002547">
    <property type="entry name" value="tRNA-bd_dom"/>
</dbReference>
<feature type="domain" description="TRNA-binding" evidence="4">
    <location>
        <begin position="6"/>
        <end position="109"/>
    </location>
</feature>
<dbReference type="Proteomes" id="UP000263595">
    <property type="component" value="Unassembled WGS sequence"/>
</dbReference>
<dbReference type="Gene3D" id="2.40.50.140">
    <property type="entry name" value="Nucleic acid-binding proteins"/>
    <property type="match status" value="1"/>
</dbReference>
<dbReference type="FunFam" id="2.40.50.140:FF:000165">
    <property type="entry name" value="Chaperone CsaA"/>
    <property type="match status" value="1"/>
</dbReference>
<sequence>MTPFEAFNEVDIRIGEVVRVELNEKANKPAYKFWINFGELGEKTTSAQYTKLYSPEELVGQQVVCAVNLGSRKIAGFTSEVLMLGVDRAPGEVVYLTTERPVALGSKIF</sequence>
<protein>
    <submittedName>
        <fullName evidence="5">Putative chaperone CsaA</fullName>
    </submittedName>
</protein>
<dbReference type="PROSITE" id="PS50886">
    <property type="entry name" value="TRBD"/>
    <property type="match status" value="1"/>
</dbReference>
<dbReference type="CDD" id="cd02798">
    <property type="entry name" value="tRNA_bind_CsaA"/>
    <property type="match status" value="1"/>
</dbReference>
<keyword evidence="2 3" id="KW-0694">RNA-binding</keyword>
<dbReference type="NCBIfam" id="NF007494">
    <property type="entry name" value="PRK10089.1-3"/>
    <property type="match status" value="1"/>
</dbReference>
<dbReference type="SUPFAM" id="SSF50249">
    <property type="entry name" value="Nucleic acid-binding proteins"/>
    <property type="match status" value="1"/>
</dbReference>
<evidence type="ECO:0000313" key="6">
    <source>
        <dbReference type="Proteomes" id="UP000263595"/>
    </source>
</evidence>
<dbReference type="GO" id="GO:0000049">
    <property type="term" value="F:tRNA binding"/>
    <property type="evidence" value="ECO:0007669"/>
    <property type="project" value="UniProtKB-UniRule"/>
</dbReference>
<evidence type="ECO:0000256" key="3">
    <source>
        <dbReference type="PROSITE-ProRule" id="PRU00209"/>
    </source>
</evidence>
<dbReference type="InterPro" id="IPR012340">
    <property type="entry name" value="NA-bd_OB-fold"/>
</dbReference>
<dbReference type="RefSeq" id="WP_119141325.1">
    <property type="nucleotide sequence ID" value="NZ_CBCSFL010000017.1"/>
</dbReference>
<dbReference type="OrthoDB" id="9794564at2"/>
<keyword evidence="6" id="KW-1185">Reference proteome</keyword>
<name>A0A383RTQ5_9PSED</name>